<comment type="subcellular location">
    <subcellularLocation>
        <location evidence="1">Cell envelope</location>
    </subcellularLocation>
</comment>
<evidence type="ECO:0000256" key="3">
    <source>
        <dbReference type="ARBA" id="ARBA00023284"/>
    </source>
</evidence>
<keyword evidence="7" id="KW-1185">Reference proteome</keyword>
<evidence type="ECO:0000256" key="2">
    <source>
        <dbReference type="ARBA" id="ARBA00022748"/>
    </source>
</evidence>
<keyword evidence="4" id="KW-0472">Membrane</keyword>
<dbReference type="PROSITE" id="PS00194">
    <property type="entry name" value="THIOREDOXIN_1"/>
    <property type="match status" value="1"/>
</dbReference>
<feature type="transmembrane region" description="Helical" evidence="4">
    <location>
        <begin position="108"/>
        <end position="129"/>
    </location>
</feature>
<dbReference type="GO" id="GO:0042158">
    <property type="term" value="P:lipoprotein biosynthetic process"/>
    <property type="evidence" value="ECO:0007669"/>
    <property type="project" value="InterPro"/>
</dbReference>
<dbReference type="AlphaFoldDB" id="A0A1T4PP31"/>
<feature type="transmembrane region" description="Helical" evidence="4">
    <location>
        <begin position="79"/>
        <end position="96"/>
    </location>
</feature>
<dbReference type="GO" id="GO:0017004">
    <property type="term" value="P:cytochrome complex assembly"/>
    <property type="evidence" value="ECO:0007669"/>
    <property type="project" value="UniProtKB-KW"/>
</dbReference>
<dbReference type="GO" id="GO:0015036">
    <property type="term" value="F:disulfide oxidoreductase activity"/>
    <property type="evidence" value="ECO:0007669"/>
    <property type="project" value="UniProtKB-ARBA"/>
</dbReference>
<dbReference type="Gene3D" id="3.40.30.10">
    <property type="entry name" value="Glutaredoxin"/>
    <property type="match status" value="1"/>
</dbReference>
<dbReference type="InterPro" id="IPR036249">
    <property type="entry name" value="Thioredoxin-like_sf"/>
</dbReference>
<dbReference type="GO" id="GO:0008961">
    <property type="term" value="F:phosphatidylglycerol-prolipoprotein diacylglyceryl transferase activity"/>
    <property type="evidence" value="ECO:0007669"/>
    <property type="project" value="InterPro"/>
</dbReference>
<reference evidence="6 7" key="1">
    <citation type="submission" date="2017-02" db="EMBL/GenBank/DDBJ databases">
        <authorList>
            <person name="Peterson S.W."/>
        </authorList>
    </citation>
    <scope>NUCLEOTIDE SEQUENCE [LARGE SCALE GENOMIC DNA]</scope>
    <source>
        <strain evidence="6 7">DSM 21749</strain>
    </source>
</reference>
<dbReference type="Proteomes" id="UP000190061">
    <property type="component" value="Unassembled WGS sequence"/>
</dbReference>
<dbReference type="GO" id="GO:0030313">
    <property type="term" value="C:cell envelope"/>
    <property type="evidence" value="ECO:0007669"/>
    <property type="project" value="UniProtKB-SubCell"/>
</dbReference>
<dbReference type="EMBL" id="FUXP01000003">
    <property type="protein sequence ID" value="SJZ93330.1"/>
    <property type="molecule type" value="Genomic_DNA"/>
</dbReference>
<sequence>MVSLGPIPMPLVLILLALAIAAMVGRWAAKQPGQPRIPVAGTFFDMLLVGLLAARLAFVLQWLPLYLDDPWSIIRPGDGGYSIWAGVAAGVAFGFWRARKHRQLRRPLLWGTAAGLGSWAVLAGSLLLMQRATVQLPDVELTRLEGGTVQLDGMGDQPMVVNLWATWCPPCRREMPVLAEGQAANGDVTFVFVNQGEGTEVVQDYLREEGLRLGNVVLDPFSSVSQSTGARGLPTTLFFDGDGRLVDTHMGELTRAGLAQKLKRFGGTPASTPVQSNEVIR</sequence>
<keyword evidence="2" id="KW-0201">Cytochrome c-type biogenesis</keyword>
<dbReference type="InterPro" id="IPR050553">
    <property type="entry name" value="Thioredoxin_ResA/DsbE_sf"/>
</dbReference>
<accession>A0A1T4PP31</accession>
<feature type="domain" description="Thioredoxin" evidence="5">
    <location>
        <begin position="130"/>
        <end position="267"/>
    </location>
</feature>
<organism evidence="6 7">
    <name type="scientific">Lysobacter spongiicola DSM 21749</name>
    <dbReference type="NCBI Taxonomy" id="1122188"/>
    <lineage>
        <taxon>Bacteria</taxon>
        <taxon>Pseudomonadati</taxon>
        <taxon>Pseudomonadota</taxon>
        <taxon>Gammaproteobacteria</taxon>
        <taxon>Lysobacterales</taxon>
        <taxon>Lysobacteraceae</taxon>
        <taxon>Novilysobacter</taxon>
    </lineage>
</organism>
<evidence type="ECO:0000313" key="6">
    <source>
        <dbReference type="EMBL" id="SJZ93330.1"/>
    </source>
</evidence>
<keyword evidence="4" id="KW-1133">Transmembrane helix</keyword>
<evidence type="ECO:0000313" key="7">
    <source>
        <dbReference type="Proteomes" id="UP000190061"/>
    </source>
</evidence>
<name>A0A1T4PP31_9GAMM</name>
<dbReference type="InterPro" id="IPR013740">
    <property type="entry name" value="Redoxin"/>
</dbReference>
<evidence type="ECO:0000256" key="1">
    <source>
        <dbReference type="ARBA" id="ARBA00004196"/>
    </source>
</evidence>
<dbReference type="SUPFAM" id="SSF52833">
    <property type="entry name" value="Thioredoxin-like"/>
    <property type="match status" value="1"/>
</dbReference>
<dbReference type="PANTHER" id="PTHR42852">
    <property type="entry name" value="THIOL:DISULFIDE INTERCHANGE PROTEIN DSBE"/>
    <property type="match status" value="1"/>
</dbReference>
<dbReference type="CDD" id="cd02966">
    <property type="entry name" value="TlpA_like_family"/>
    <property type="match status" value="1"/>
</dbReference>
<dbReference type="GO" id="GO:0005886">
    <property type="term" value="C:plasma membrane"/>
    <property type="evidence" value="ECO:0007669"/>
    <property type="project" value="InterPro"/>
</dbReference>
<feature type="transmembrane region" description="Helical" evidence="4">
    <location>
        <begin position="37"/>
        <end position="59"/>
    </location>
</feature>
<dbReference type="GO" id="GO:0016853">
    <property type="term" value="F:isomerase activity"/>
    <property type="evidence" value="ECO:0007669"/>
    <property type="project" value="UniProtKB-KW"/>
</dbReference>
<dbReference type="PROSITE" id="PS51352">
    <property type="entry name" value="THIOREDOXIN_2"/>
    <property type="match status" value="1"/>
</dbReference>
<dbReference type="InterPro" id="IPR013766">
    <property type="entry name" value="Thioredoxin_domain"/>
</dbReference>
<dbReference type="PANTHER" id="PTHR42852:SF13">
    <property type="entry name" value="PROTEIN DIPZ"/>
    <property type="match status" value="1"/>
</dbReference>
<gene>
    <name evidence="6" type="ORF">SAMN02745674_01310</name>
</gene>
<keyword evidence="4" id="KW-0812">Transmembrane</keyword>
<dbReference type="InterPro" id="IPR017937">
    <property type="entry name" value="Thioredoxin_CS"/>
</dbReference>
<dbReference type="Pfam" id="PF01790">
    <property type="entry name" value="LGT"/>
    <property type="match status" value="1"/>
</dbReference>
<dbReference type="InterPro" id="IPR001640">
    <property type="entry name" value="Lgt"/>
</dbReference>
<evidence type="ECO:0000256" key="4">
    <source>
        <dbReference type="SAM" id="Phobius"/>
    </source>
</evidence>
<dbReference type="OrthoDB" id="9796554at2"/>
<evidence type="ECO:0000259" key="5">
    <source>
        <dbReference type="PROSITE" id="PS51352"/>
    </source>
</evidence>
<feature type="transmembrane region" description="Helical" evidence="4">
    <location>
        <begin position="6"/>
        <end position="25"/>
    </location>
</feature>
<dbReference type="RefSeq" id="WP_078757902.1">
    <property type="nucleotide sequence ID" value="NZ_FUXP01000003.1"/>
</dbReference>
<keyword evidence="6" id="KW-0413">Isomerase</keyword>
<dbReference type="Pfam" id="PF08534">
    <property type="entry name" value="Redoxin"/>
    <property type="match status" value="1"/>
</dbReference>
<keyword evidence="3" id="KW-0676">Redox-active center</keyword>
<proteinExistence type="predicted"/>
<dbReference type="STRING" id="1122188.SAMN02745674_01310"/>
<protein>
    <submittedName>
        <fullName evidence="6">Thiol-disulfide isomerase or thioredoxin</fullName>
    </submittedName>
</protein>